<dbReference type="Gene3D" id="1.10.260.160">
    <property type="match status" value="1"/>
</dbReference>
<proteinExistence type="predicted"/>
<dbReference type="PIRSF" id="PIRSF029171">
    <property type="entry name" value="Esterase_LipA"/>
    <property type="match status" value="1"/>
</dbReference>
<dbReference type="InterPro" id="IPR005152">
    <property type="entry name" value="Lipase_secreted"/>
</dbReference>
<organism evidence="2 3">
    <name type="scientific">Solicola gregarius</name>
    <dbReference type="NCBI Taxonomy" id="2908642"/>
    <lineage>
        <taxon>Bacteria</taxon>
        <taxon>Bacillati</taxon>
        <taxon>Actinomycetota</taxon>
        <taxon>Actinomycetes</taxon>
        <taxon>Propionibacteriales</taxon>
        <taxon>Nocardioidaceae</taxon>
        <taxon>Solicola</taxon>
    </lineage>
</organism>
<feature type="chain" id="PRO_5041261659" description="Secretory lipase" evidence="1">
    <location>
        <begin position="26"/>
        <end position="416"/>
    </location>
</feature>
<reference evidence="2" key="1">
    <citation type="submission" date="2022-01" db="EMBL/GenBank/DDBJ databases">
        <title>Nocardioidaceae gen. sp. A5X3R13.</title>
        <authorList>
            <person name="Lopez Marin M.A."/>
            <person name="Uhlik O."/>
        </authorList>
    </citation>
    <scope>NUCLEOTIDE SEQUENCE</scope>
    <source>
        <strain evidence="2">A5X3R13</strain>
    </source>
</reference>
<keyword evidence="1" id="KW-0732">Signal</keyword>
<dbReference type="Gene3D" id="3.40.50.1820">
    <property type="entry name" value="alpha/beta hydrolase"/>
    <property type="match status" value="1"/>
</dbReference>
<evidence type="ECO:0008006" key="4">
    <source>
        <dbReference type="Google" id="ProtNLM"/>
    </source>
</evidence>
<dbReference type="AlphaFoldDB" id="A0AA46TER9"/>
<gene>
    <name evidence="2" type="ORF">L0C25_13280</name>
</gene>
<protein>
    <recommendedName>
        <fullName evidence="4">Secretory lipase</fullName>
    </recommendedName>
</protein>
<dbReference type="EMBL" id="CP094970">
    <property type="protein sequence ID" value="UYM03529.1"/>
    <property type="molecule type" value="Genomic_DNA"/>
</dbReference>
<evidence type="ECO:0000256" key="1">
    <source>
        <dbReference type="SAM" id="SignalP"/>
    </source>
</evidence>
<dbReference type="InterPro" id="IPR029058">
    <property type="entry name" value="AB_hydrolase_fold"/>
</dbReference>
<name>A0AA46TER9_9ACTN</name>
<dbReference type="Proteomes" id="UP001164390">
    <property type="component" value="Chromosome"/>
</dbReference>
<feature type="signal peptide" evidence="1">
    <location>
        <begin position="1"/>
        <end position="25"/>
    </location>
</feature>
<evidence type="ECO:0000313" key="2">
    <source>
        <dbReference type="EMBL" id="UYM03529.1"/>
    </source>
</evidence>
<dbReference type="RefSeq" id="WP_271632138.1">
    <property type="nucleotide sequence ID" value="NZ_CP094970.1"/>
</dbReference>
<dbReference type="KEGG" id="sgrg:L0C25_13280"/>
<accession>A0AA46TER9</accession>
<keyword evidence="3" id="KW-1185">Reference proteome</keyword>
<dbReference type="GO" id="GO:0004806">
    <property type="term" value="F:triacylglycerol lipase activity"/>
    <property type="evidence" value="ECO:0007669"/>
    <property type="project" value="InterPro"/>
</dbReference>
<dbReference type="PANTHER" id="PTHR34853">
    <property type="match status" value="1"/>
</dbReference>
<dbReference type="GO" id="GO:0016042">
    <property type="term" value="P:lipid catabolic process"/>
    <property type="evidence" value="ECO:0007669"/>
    <property type="project" value="InterPro"/>
</dbReference>
<dbReference type="PANTHER" id="PTHR34853:SF1">
    <property type="entry name" value="LIPASE 5"/>
    <property type="match status" value="1"/>
</dbReference>
<evidence type="ECO:0000313" key="3">
    <source>
        <dbReference type="Proteomes" id="UP001164390"/>
    </source>
</evidence>
<dbReference type="SUPFAM" id="SSF53474">
    <property type="entry name" value="alpha/beta-Hydrolases"/>
    <property type="match status" value="1"/>
</dbReference>
<sequence length="416" mass="45296">MTLKRTPIALAAAAAIGLTAVPATAAQPDADPSADGRPDRGSLVSVRKVADLSANGVGRYLRKAGWDGSRARYGIDAYRMVYRTVGVDGEPTRASGLAVLPDSDRRRLRVVSYAHGTTSYRPNVASAFADDFLTSPGLTYASAGFAAALPDYLGLGKSPGTHPWMHVPSETSATVDMLRATRTLAHRHDRELRRGAYVSGFSQGASAALGTARRLQRADRRWFRPAAVAPISGAYDMAGVEIPAMLRGRLEPKMTVAYTAYFLVAWDRLHNLYDRPSEVFERPYAGRVARLFDGSTPGRQMLAKLPDRLDGLLTEQGRHLFAHPTPRLRHALRVADGVCKKWKPAPPVRLYVARRDEQAATGNTFSCARSFRSAGVRTPIDLLGRPSYGGSRHLGSNVAGTAAAVKWFLRMDRRTR</sequence>